<gene>
    <name evidence="3" type="ORF">BC962_1763</name>
</gene>
<feature type="domain" description="Outer membrane protein beta-barrel" evidence="2">
    <location>
        <begin position="21"/>
        <end position="202"/>
    </location>
</feature>
<protein>
    <submittedName>
        <fullName evidence="3">Outer membrane protein with beta-barrel domain</fullName>
    </submittedName>
</protein>
<reference evidence="3 4" key="1">
    <citation type="submission" date="2018-10" db="EMBL/GenBank/DDBJ databases">
        <title>Genomic Encyclopedia of Archaeal and Bacterial Type Strains, Phase II (KMG-II): from individual species to whole genera.</title>
        <authorList>
            <person name="Goeker M."/>
        </authorList>
    </citation>
    <scope>NUCLEOTIDE SEQUENCE [LARGE SCALE GENOMIC DNA]</scope>
    <source>
        <strain evidence="3 4">DSM 19839</strain>
    </source>
</reference>
<sequence length="221" mass="25117">MKAIRLSVILCLFFLTLSVHAQSSKLDFGLKAGANYSKFTPNPQFYNIELGKYKGKVGYYVGGFLNIEVSEKLQFQPELLIAMQGTRLLIEGIETQDPGNSPVVSDFRSKVNDLTIVLPLEVRYFFTQEFFAEAGPQIGYIVDRTYKTETEVLNDNFPNEREDPNNPNNFDYDKFEIGLNLGTGYNLSEKLTISARYFFGLNERDNNLKSSVINLGLEFKL</sequence>
<feature type="signal peptide" evidence="1">
    <location>
        <begin position="1"/>
        <end position="21"/>
    </location>
</feature>
<dbReference type="Proteomes" id="UP000276282">
    <property type="component" value="Unassembled WGS sequence"/>
</dbReference>
<evidence type="ECO:0000313" key="3">
    <source>
        <dbReference type="EMBL" id="RKS53511.1"/>
    </source>
</evidence>
<evidence type="ECO:0000313" key="4">
    <source>
        <dbReference type="Proteomes" id="UP000276282"/>
    </source>
</evidence>
<feature type="chain" id="PRO_5019801310" evidence="1">
    <location>
        <begin position="22"/>
        <end position="221"/>
    </location>
</feature>
<proteinExistence type="predicted"/>
<dbReference type="InterPro" id="IPR025665">
    <property type="entry name" value="Beta-barrel_OMP_2"/>
</dbReference>
<comment type="caution">
    <text evidence="3">The sequence shown here is derived from an EMBL/GenBank/DDBJ whole genome shotgun (WGS) entry which is preliminary data.</text>
</comment>
<evidence type="ECO:0000256" key="1">
    <source>
        <dbReference type="SAM" id="SignalP"/>
    </source>
</evidence>
<dbReference type="RefSeq" id="WP_121345598.1">
    <property type="nucleotide sequence ID" value="NZ_RBLG01000002.1"/>
</dbReference>
<accession>A0A495PSL4</accession>
<dbReference type="AlphaFoldDB" id="A0A495PSL4"/>
<dbReference type="EMBL" id="RBLG01000002">
    <property type="protein sequence ID" value="RKS53511.1"/>
    <property type="molecule type" value="Genomic_DNA"/>
</dbReference>
<keyword evidence="1" id="KW-0732">Signal</keyword>
<organism evidence="3 4">
    <name type="scientific">Gillisia mitskevichiae</name>
    <dbReference type="NCBI Taxonomy" id="270921"/>
    <lineage>
        <taxon>Bacteria</taxon>
        <taxon>Pseudomonadati</taxon>
        <taxon>Bacteroidota</taxon>
        <taxon>Flavobacteriia</taxon>
        <taxon>Flavobacteriales</taxon>
        <taxon>Flavobacteriaceae</taxon>
        <taxon>Gillisia</taxon>
    </lineage>
</organism>
<name>A0A495PSL4_9FLAO</name>
<evidence type="ECO:0000259" key="2">
    <source>
        <dbReference type="Pfam" id="PF13568"/>
    </source>
</evidence>
<dbReference type="Pfam" id="PF13568">
    <property type="entry name" value="OMP_b-brl_2"/>
    <property type="match status" value="1"/>
</dbReference>
<keyword evidence="4" id="KW-1185">Reference proteome</keyword>
<dbReference type="OrthoDB" id="947434at2"/>